<feature type="transmembrane region" description="Helical" evidence="2">
    <location>
        <begin position="826"/>
        <end position="845"/>
    </location>
</feature>
<feature type="compositionally biased region" description="Polar residues" evidence="1">
    <location>
        <begin position="550"/>
        <end position="559"/>
    </location>
</feature>
<evidence type="ECO:0000313" key="4">
    <source>
        <dbReference type="Proteomes" id="UP001165160"/>
    </source>
</evidence>
<feature type="transmembrane region" description="Helical" evidence="2">
    <location>
        <begin position="927"/>
        <end position="944"/>
    </location>
</feature>
<evidence type="ECO:0000313" key="3">
    <source>
        <dbReference type="EMBL" id="GMH85587.1"/>
    </source>
</evidence>
<dbReference type="Proteomes" id="UP001165160">
    <property type="component" value="Unassembled WGS sequence"/>
</dbReference>
<feature type="transmembrane region" description="Helical" evidence="2">
    <location>
        <begin position="865"/>
        <end position="882"/>
    </location>
</feature>
<reference evidence="4" key="1">
    <citation type="journal article" date="2023" name="Commun. Biol.">
        <title>Genome analysis of Parmales, the sister group of diatoms, reveals the evolutionary specialization of diatoms from phago-mixotrophs to photoautotrophs.</title>
        <authorList>
            <person name="Ban H."/>
            <person name="Sato S."/>
            <person name="Yoshikawa S."/>
            <person name="Yamada K."/>
            <person name="Nakamura Y."/>
            <person name="Ichinomiya M."/>
            <person name="Sato N."/>
            <person name="Blanc-Mathieu R."/>
            <person name="Endo H."/>
            <person name="Kuwata A."/>
            <person name="Ogata H."/>
        </authorList>
    </citation>
    <scope>NUCLEOTIDE SEQUENCE [LARGE SCALE GENOMIC DNA]</scope>
    <source>
        <strain evidence="4">NIES 3699</strain>
    </source>
</reference>
<dbReference type="AlphaFoldDB" id="A0A9W7B836"/>
<feature type="transmembrane region" description="Helical" evidence="2">
    <location>
        <begin position="91"/>
        <end position="113"/>
    </location>
</feature>
<evidence type="ECO:0000256" key="1">
    <source>
        <dbReference type="SAM" id="MobiDB-lite"/>
    </source>
</evidence>
<feature type="region of interest" description="Disordered" evidence="1">
    <location>
        <begin position="406"/>
        <end position="432"/>
    </location>
</feature>
<feature type="transmembrane region" description="Helical" evidence="2">
    <location>
        <begin position="53"/>
        <end position="71"/>
    </location>
</feature>
<feature type="region of interest" description="Disordered" evidence="1">
    <location>
        <begin position="1046"/>
        <end position="1080"/>
    </location>
</feature>
<name>A0A9W7B836_9STRA</name>
<feature type="region of interest" description="Disordered" evidence="1">
    <location>
        <begin position="521"/>
        <end position="568"/>
    </location>
</feature>
<accession>A0A9W7B836</accession>
<proteinExistence type="predicted"/>
<sequence length="1242" mass="139845">MAGPSSTSPRVDQTSAVIAVLTVALVIVVETLRHQLDRSVSGRPFASNVVEHCYRELTTLGIVEFGVFIAHKVATNFDLDVEEKFAQAHMTLFLTAILYAFHMCLISFISFRLSGRWNEIEKMELDHYIEVRHAFERIKEELEIDTENGEDMNTFKNKTALYLRSPILARRYDRLLEQIRFHELRAYFLAANNLPKDFQLSVYLNHCQCNVLIHLVELTTQTWLCLLIIFTLFFYFATMEVSLDTRYEPYANLPITGFVFFEGGCLFVLLLGLLLKYKMDGIYQTMMHDSEMMQPKHINGEQPPPGTRFQIDLFWKRNPYLIVTFYQYMSFAYAVGASILLFYAIKDFTTNVLYITILTFMLSYCLNLLLVSYFMPRFTLCVSVGQLTDRATLNEALSDHRLKKLKDKAKKRRNAKSDNVTRHAKHSSKSSSISLGEKAVRFIDRHIRKTSNESVGSEESYITPPTKPKSNATPTVVTVIPAPIPMLKTSSVVPDPQEVDDLTPRTAEHINFLSNRFAVTKTSPRAAPLPPLPSAPRRIPPSRPPPLKIDSSSRASFRTSKLPATPQQYYSPHYANKRAHLADHHSKASIHWLDIASMATKPISELPSSQEKKTQETRPRRRKSISDTAKILMMSGVPKEEGATAVTHGSSGSKSKETESTKPSPLLRPRSTRSISDGVMAMCSPTAVEDLSSSVSPKRDRRSPNGRTPNSRSPQRHHRLQSVAEGHGMSEQPSPKKELPQMMKSPPQIPSLALNATLHLPADNSEESSLNASVEIDTMKLNNYPISPYSPGDLSYNSATWHLSTLLEKFAAHVTRLFQAHWAQTSNLITISTVFTLALRAGYILQFGSSYKFAIMFDENNKSELLGTSFWFSFGFLIVLILEGLFQLIVNKRYILPCVDLPITVGSFVCLILSQTAGDMGGSFGTATPYSFNVFNYVPIILILRLKREDYVYIVERRYHSWDLHRNELHREKNITKSLLAQEKFETSRKLNSIDHASALIKSQHQVGTIVELWYAAMKDHPEVVQERGAFSGELLMAMLEIPEDPISQRNMNESGDTVGDSEDEEEKFGGRSRKAAHAPKASIDSFGSMELPPPSTSTTIFENASRRMPPLLVDWEDINVAVDSDRNDIRYFSINDDSYLGRINIDDIARITICEKGLRSSVSASPSMRSPASTSALSPANNKSIQVMILLTMGSIVYIRFEDNELTTKFAALCGELTGLSFIDSVADKAAAHRRRISVKW</sequence>
<dbReference type="EMBL" id="BRXX01000050">
    <property type="protein sequence ID" value="GMH85587.1"/>
    <property type="molecule type" value="Genomic_DNA"/>
</dbReference>
<feature type="transmembrane region" description="Helical" evidence="2">
    <location>
        <begin position="14"/>
        <end position="32"/>
    </location>
</feature>
<keyword evidence="2" id="KW-0472">Membrane</keyword>
<feature type="transmembrane region" description="Helical" evidence="2">
    <location>
        <begin position="255"/>
        <end position="277"/>
    </location>
</feature>
<evidence type="ECO:0000256" key="2">
    <source>
        <dbReference type="SAM" id="Phobius"/>
    </source>
</evidence>
<feature type="transmembrane region" description="Helical" evidence="2">
    <location>
        <begin position="894"/>
        <end position="915"/>
    </location>
</feature>
<gene>
    <name evidence="3" type="ORF">TrVE_jg5184</name>
</gene>
<feature type="transmembrane region" description="Helical" evidence="2">
    <location>
        <begin position="325"/>
        <end position="345"/>
    </location>
</feature>
<protein>
    <submittedName>
        <fullName evidence="3">Uncharacterized protein</fullName>
    </submittedName>
</protein>
<feature type="region of interest" description="Disordered" evidence="1">
    <location>
        <begin position="603"/>
        <end position="743"/>
    </location>
</feature>
<keyword evidence="2" id="KW-1133">Transmembrane helix</keyword>
<keyword evidence="2" id="KW-0812">Transmembrane</keyword>
<keyword evidence="4" id="KW-1185">Reference proteome</keyword>
<feature type="compositionally biased region" description="Pro residues" evidence="1">
    <location>
        <begin position="527"/>
        <end position="547"/>
    </location>
</feature>
<feature type="transmembrane region" description="Helical" evidence="2">
    <location>
        <begin position="351"/>
        <end position="370"/>
    </location>
</feature>
<organism evidence="3 4">
    <name type="scientific">Triparma verrucosa</name>
    <dbReference type="NCBI Taxonomy" id="1606542"/>
    <lineage>
        <taxon>Eukaryota</taxon>
        <taxon>Sar</taxon>
        <taxon>Stramenopiles</taxon>
        <taxon>Ochrophyta</taxon>
        <taxon>Bolidophyceae</taxon>
        <taxon>Parmales</taxon>
        <taxon>Triparmaceae</taxon>
        <taxon>Triparma</taxon>
    </lineage>
</organism>
<comment type="caution">
    <text evidence="3">The sequence shown here is derived from an EMBL/GenBank/DDBJ whole genome shotgun (WGS) entry which is preliminary data.</text>
</comment>
<feature type="region of interest" description="Disordered" evidence="1">
    <location>
        <begin position="451"/>
        <end position="473"/>
    </location>
</feature>